<proteinExistence type="predicted"/>
<accession>A0A7Z2VEM7</accession>
<protein>
    <submittedName>
        <fullName evidence="2">Uncharacterized protein</fullName>
    </submittedName>
</protein>
<feature type="region of interest" description="Disordered" evidence="1">
    <location>
        <begin position="1"/>
        <end position="52"/>
    </location>
</feature>
<sequence>MMAGRNNKPDNDGPASSPSQLGQFGSKLAEDNDEEFQAAAEQACEVADEPDH</sequence>
<organism evidence="2 3">
    <name type="scientific">Cohnella herbarum</name>
    <dbReference type="NCBI Taxonomy" id="2728023"/>
    <lineage>
        <taxon>Bacteria</taxon>
        <taxon>Bacillati</taxon>
        <taxon>Bacillota</taxon>
        <taxon>Bacilli</taxon>
        <taxon>Bacillales</taxon>
        <taxon>Paenibacillaceae</taxon>
        <taxon>Cohnella</taxon>
    </lineage>
</organism>
<evidence type="ECO:0000256" key="1">
    <source>
        <dbReference type="SAM" id="MobiDB-lite"/>
    </source>
</evidence>
<dbReference type="KEGG" id="cheb:HH215_30375"/>
<reference evidence="2 3" key="1">
    <citation type="submission" date="2020-04" db="EMBL/GenBank/DDBJ databases">
        <title>Genome sequencing of novel species.</title>
        <authorList>
            <person name="Heo J."/>
            <person name="Kim S.-J."/>
            <person name="Kim J.-S."/>
            <person name="Hong S.-B."/>
            <person name="Kwon S.-W."/>
        </authorList>
    </citation>
    <scope>NUCLEOTIDE SEQUENCE [LARGE SCALE GENOMIC DNA]</scope>
    <source>
        <strain evidence="2 3">MFER-1</strain>
    </source>
</reference>
<dbReference type="EMBL" id="CP051680">
    <property type="protein sequence ID" value="QJD81723.1"/>
    <property type="molecule type" value="Genomic_DNA"/>
</dbReference>
<name>A0A7Z2VEM7_9BACL</name>
<evidence type="ECO:0000313" key="2">
    <source>
        <dbReference type="EMBL" id="QJD81723.1"/>
    </source>
</evidence>
<dbReference type="AlphaFoldDB" id="A0A7Z2VEM7"/>
<gene>
    <name evidence="2" type="ORF">HH215_30375</name>
</gene>
<keyword evidence="3" id="KW-1185">Reference proteome</keyword>
<dbReference type="RefSeq" id="WP_169278029.1">
    <property type="nucleotide sequence ID" value="NZ_CP051680.1"/>
</dbReference>
<dbReference type="Proteomes" id="UP000502248">
    <property type="component" value="Chromosome"/>
</dbReference>
<feature type="compositionally biased region" description="Polar residues" evidence="1">
    <location>
        <begin position="14"/>
        <end position="23"/>
    </location>
</feature>
<evidence type="ECO:0000313" key="3">
    <source>
        <dbReference type="Proteomes" id="UP000502248"/>
    </source>
</evidence>